<protein>
    <submittedName>
        <fullName evidence="1">Uncharacterized protein</fullName>
    </submittedName>
</protein>
<evidence type="ECO:0000313" key="1">
    <source>
        <dbReference type="EMBL" id="KAK7867930.1"/>
    </source>
</evidence>
<comment type="caution">
    <text evidence="1">The sequence shown here is derived from an EMBL/GenBank/DDBJ whole genome shotgun (WGS) entry which is preliminary data.</text>
</comment>
<organism evidence="1 2">
    <name type="scientific">Gryllus longicercus</name>
    <dbReference type="NCBI Taxonomy" id="2509291"/>
    <lineage>
        <taxon>Eukaryota</taxon>
        <taxon>Metazoa</taxon>
        <taxon>Ecdysozoa</taxon>
        <taxon>Arthropoda</taxon>
        <taxon>Hexapoda</taxon>
        <taxon>Insecta</taxon>
        <taxon>Pterygota</taxon>
        <taxon>Neoptera</taxon>
        <taxon>Polyneoptera</taxon>
        <taxon>Orthoptera</taxon>
        <taxon>Ensifera</taxon>
        <taxon>Gryllidea</taxon>
        <taxon>Grylloidea</taxon>
        <taxon>Gryllidae</taxon>
        <taxon>Gryllinae</taxon>
        <taxon>Gryllus</taxon>
    </lineage>
</organism>
<dbReference type="EMBL" id="JAZDUA010000105">
    <property type="protein sequence ID" value="KAK7867930.1"/>
    <property type="molecule type" value="Genomic_DNA"/>
</dbReference>
<gene>
    <name evidence="1" type="ORF">R5R35_005280</name>
</gene>
<dbReference type="AlphaFoldDB" id="A0AAN9ZAG6"/>
<accession>A0AAN9ZAG6</accession>
<dbReference type="Proteomes" id="UP001378592">
    <property type="component" value="Unassembled WGS sequence"/>
</dbReference>
<sequence length="72" mass="8004">MATIQYTCRLLWAATDVCWTCGRGWDGRLKRWRRRDSAATNGGLLVANADRINLACMQPSAALSASDSLWTE</sequence>
<evidence type="ECO:0000313" key="2">
    <source>
        <dbReference type="Proteomes" id="UP001378592"/>
    </source>
</evidence>
<name>A0AAN9ZAG6_9ORTH</name>
<proteinExistence type="predicted"/>
<reference evidence="1 2" key="1">
    <citation type="submission" date="2024-03" db="EMBL/GenBank/DDBJ databases">
        <title>The genome assembly and annotation of the cricket Gryllus longicercus Weissman &amp; Gray.</title>
        <authorList>
            <person name="Szrajer S."/>
            <person name="Gray D."/>
            <person name="Ylla G."/>
        </authorList>
    </citation>
    <scope>NUCLEOTIDE SEQUENCE [LARGE SCALE GENOMIC DNA]</scope>
    <source>
        <strain evidence="1">DAG 2021-001</strain>
        <tissue evidence="1">Whole body minus gut</tissue>
    </source>
</reference>
<keyword evidence="2" id="KW-1185">Reference proteome</keyword>